<keyword evidence="4 5" id="KW-0472">Membrane</keyword>
<evidence type="ECO:0000256" key="3">
    <source>
        <dbReference type="ARBA" id="ARBA00022989"/>
    </source>
</evidence>
<feature type="transmembrane region" description="Helical" evidence="5">
    <location>
        <begin position="229"/>
        <end position="248"/>
    </location>
</feature>
<dbReference type="PANTHER" id="PTHR10361:SF24">
    <property type="entry name" value="P3 PROTEIN"/>
    <property type="match status" value="1"/>
</dbReference>
<evidence type="ECO:0000313" key="7">
    <source>
        <dbReference type="Proteomes" id="UP000540656"/>
    </source>
</evidence>
<feature type="transmembrane region" description="Helical" evidence="5">
    <location>
        <begin position="130"/>
        <end position="150"/>
    </location>
</feature>
<evidence type="ECO:0000256" key="4">
    <source>
        <dbReference type="ARBA" id="ARBA00023136"/>
    </source>
</evidence>
<feature type="transmembrane region" description="Helical" evidence="5">
    <location>
        <begin position="260"/>
        <end position="278"/>
    </location>
</feature>
<evidence type="ECO:0000256" key="2">
    <source>
        <dbReference type="ARBA" id="ARBA00022692"/>
    </source>
</evidence>
<feature type="transmembrane region" description="Helical" evidence="5">
    <location>
        <begin position="195"/>
        <end position="217"/>
    </location>
</feature>
<feature type="transmembrane region" description="Helical" evidence="5">
    <location>
        <begin position="99"/>
        <end position="124"/>
    </location>
</feature>
<dbReference type="Pfam" id="PF01758">
    <property type="entry name" value="SBF"/>
    <property type="match status" value="1"/>
</dbReference>
<evidence type="ECO:0000256" key="1">
    <source>
        <dbReference type="ARBA" id="ARBA00004141"/>
    </source>
</evidence>
<feature type="transmembrane region" description="Helical" evidence="5">
    <location>
        <begin position="39"/>
        <end position="60"/>
    </location>
</feature>
<keyword evidence="2 5" id="KW-0812">Transmembrane</keyword>
<dbReference type="Proteomes" id="UP000540656">
    <property type="component" value="Unassembled WGS sequence"/>
</dbReference>
<gene>
    <name evidence="6" type="ORF">BJ980_001268</name>
</gene>
<keyword evidence="3 5" id="KW-1133">Transmembrane helix</keyword>
<dbReference type="InterPro" id="IPR004710">
    <property type="entry name" value="Bilac:Na_transpt"/>
</dbReference>
<organism evidence="6 7">
    <name type="scientific">Nocardioides daedukensis</name>
    <dbReference type="NCBI Taxonomy" id="634462"/>
    <lineage>
        <taxon>Bacteria</taxon>
        <taxon>Bacillati</taxon>
        <taxon>Actinomycetota</taxon>
        <taxon>Actinomycetes</taxon>
        <taxon>Propionibacteriales</taxon>
        <taxon>Nocardioidaceae</taxon>
        <taxon>Nocardioides</taxon>
    </lineage>
</organism>
<proteinExistence type="predicted"/>
<dbReference type="RefSeq" id="WP_179501516.1">
    <property type="nucleotide sequence ID" value="NZ_JACCAA010000001.1"/>
</dbReference>
<dbReference type="GO" id="GO:0016020">
    <property type="term" value="C:membrane"/>
    <property type="evidence" value="ECO:0007669"/>
    <property type="project" value="UniProtKB-SubCell"/>
</dbReference>
<dbReference type="InterPro" id="IPR038770">
    <property type="entry name" value="Na+/solute_symporter_sf"/>
</dbReference>
<feature type="transmembrane region" description="Helical" evidence="5">
    <location>
        <begin position="6"/>
        <end position="27"/>
    </location>
</feature>
<feature type="transmembrane region" description="Helical" evidence="5">
    <location>
        <begin position="66"/>
        <end position="87"/>
    </location>
</feature>
<evidence type="ECO:0000256" key="5">
    <source>
        <dbReference type="SAM" id="Phobius"/>
    </source>
</evidence>
<accession>A0A7Y9RY17</accession>
<dbReference type="EMBL" id="JACCAA010000001">
    <property type="protein sequence ID" value="NYG58345.1"/>
    <property type="molecule type" value="Genomic_DNA"/>
</dbReference>
<comment type="subcellular location">
    <subcellularLocation>
        <location evidence="1">Membrane</location>
        <topology evidence="1">Multi-pass membrane protein</topology>
    </subcellularLocation>
</comment>
<comment type="caution">
    <text evidence="6">The sequence shown here is derived from an EMBL/GenBank/DDBJ whole genome shotgun (WGS) entry which is preliminary data.</text>
</comment>
<evidence type="ECO:0000313" key="6">
    <source>
        <dbReference type="EMBL" id="NYG58345.1"/>
    </source>
</evidence>
<dbReference type="AlphaFoldDB" id="A0A7Y9RY17"/>
<reference evidence="6 7" key="1">
    <citation type="submission" date="2020-07" db="EMBL/GenBank/DDBJ databases">
        <title>Sequencing the genomes of 1000 actinobacteria strains.</title>
        <authorList>
            <person name="Klenk H.-P."/>
        </authorList>
    </citation>
    <scope>NUCLEOTIDE SEQUENCE [LARGE SCALE GENOMIC DNA]</scope>
    <source>
        <strain evidence="6 7">DSM 23819</strain>
    </source>
</reference>
<dbReference type="InterPro" id="IPR002657">
    <property type="entry name" value="BilAc:Na_symport/Acr3"/>
</dbReference>
<sequence>MDSALTTIGLPIALGIIMLGLGLDLTLADFRRVARHPRAVAVALGCQILLLPALCFGLVVLLDLPALLGIGMLLLAASPGGTTANLFSHLFKGDVALNITLTALNSVIAVITLPVITGLAINYYDRGDSVSMPLIEVVKVFALILVPVGIGMLIKARLPEFAASMDRPVRIGSAVILAILIVGILADQAENVGDYLAKVGLAAGLFCALSLLIGYAVPRAFGIVEGQAIASSMEIGVHNATLAIFVAVEVLDEVEISIPAAVYSLFMFAFATLWGMFISRRVGTRKDPVRA</sequence>
<protein>
    <submittedName>
        <fullName evidence="6">BASS family bile acid:Na+ symporter</fullName>
    </submittedName>
</protein>
<keyword evidence="7" id="KW-1185">Reference proteome</keyword>
<name>A0A7Y9RY17_9ACTN</name>
<feature type="transmembrane region" description="Helical" evidence="5">
    <location>
        <begin position="171"/>
        <end position="189"/>
    </location>
</feature>
<dbReference type="PANTHER" id="PTHR10361">
    <property type="entry name" value="SODIUM-BILE ACID COTRANSPORTER"/>
    <property type="match status" value="1"/>
</dbReference>
<dbReference type="Gene3D" id="1.20.1530.20">
    <property type="match status" value="1"/>
</dbReference>